<proteinExistence type="predicted"/>
<comment type="caution">
    <text evidence="2">The sequence shown here is derived from an EMBL/GenBank/DDBJ whole genome shotgun (WGS) entry which is preliminary data.</text>
</comment>
<dbReference type="EMBL" id="AOIU01000035">
    <property type="protein sequence ID" value="ELZ22771.1"/>
    <property type="molecule type" value="Genomic_DNA"/>
</dbReference>
<dbReference type="OrthoDB" id="239415at2157"/>
<keyword evidence="3" id="KW-1185">Reference proteome</keyword>
<dbReference type="PROSITE" id="PS51257">
    <property type="entry name" value="PROKAR_LIPOPROTEIN"/>
    <property type="match status" value="1"/>
</dbReference>
<name>M0CHR1_9EURY</name>
<feature type="compositionally biased region" description="Acidic residues" evidence="1">
    <location>
        <begin position="28"/>
        <end position="47"/>
    </location>
</feature>
<organism evidence="2 3">
    <name type="scientific">Halosimplex carlsbadense 2-9-1</name>
    <dbReference type="NCBI Taxonomy" id="797114"/>
    <lineage>
        <taxon>Archaea</taxon>
        <taxon>Methanobacteriati</taxon>
        <taxon>Methanobacteriota</taxon>
        <taxon>Stenosarchaea group</taxon>
        <taxon>Halobacteria</taxon>
        <taxon>Halobacteriales</taxon>
        <taxon>Haloarculaceae</taxon>
        <taxon>Halosimplex</taxon>
    </lineage>
</organism>
<feature type="compositionally biased region" description="Acidic residues" evidence="1">
    <location>
        <begin position="72"/>
        <end position="85"/>
    </location>
</feature>
<evidence type="ECO:0000313" key="3">
    <source>
        <dbReference type="Proteomes" id="UP000011626"/>
    </source>
</evidence>
<dbReference type="PROSITE" id="PS00018">
    <property type="entry name" value="EF_HAND_1"/>
    <property type="match status" value="1"/>
</dbReference>
<gene>
    <name evidence="2" type="ORF">C475_16756</name>
</gene>
<accession>M0CHR1</accession>
<sequence>MDRRHFLTAGVLLVAGCSSDDGNSGDGGDSDIQDSDGDGVIDSEDYAPNDPDVQEKSDIQDGGSTPTATPTEEPDALDSVDDIEFPSDTPTPEPDNDDLDIDLDDLTDMPEHVEHSDTHTVQGPGYYQIPVEFDREFSMEWTVTNQKSGDYDFDVFLMAEDEYQDYLDYINDEDSRRPEYYVDGTAQGIEASASRSLTLSGGTYRLIIDNTDYGDAGDFGAEAERRVRVEISAGTT</sequence>
<dbReference type="InterPro" id="IPR018247">
    <property type="entry name" value="EF_Hand_1_Ca_BS"/>
</dbReference>
<feature type="region of interest" description="Disordered" evidence="1">
    <location>
        <begin position="16"/>
        <end position="104"/>
    </location>
</feature>
<protein>
    <submittedName>
        <fullName evidence="2">Uncharacterized protein</fullName>
    </submittedName>
</protein>
<evidence type="ECO:0000313" key="2">
    <source>
        <dbReference type="EMBL" id="ELZ22771.1"/>
    </source>
</evidence>
<dbReference type="Proteomes" id="UP000011626">
    <property type="component" value="Unassembled WGS sequence"/>
</dbReference>
<feature type="compositionally biased region" description="Acidic residues" evidence="1">
    <location>
        <begin position="94"/>
        <end position="104"/>
    </location>
</feature>
<dbReference type="RefSeq" id="WP_006885018.1">
    <property type="nucleotide sequence ID" value="NZ_AOIU01000035.1"/>
</dbReference>
<dbReference type="AlphaFoldDB" id="M0CHR1"/>
<reference evidence="2" key="1">
    <citation type="journal article" date="2014" name="PLoS Genet.">
        <title>Phylogenetically driven sequencing of extremely halophilic archaea reveals strategies for static and dynamic osmo-response.</title>
        <authorList>
            <person name="Becker E.A."/>
            <person name="Seitzer P.M."/>
            <person name="Tritt A."/>
            <person name="Larsen D."/>
            <person name="Krusor M."/>
            <person name="Yao A.I."/>
            <person name="Wu D."/>
            <person name="Madern D."/>
            <person name="Eisen J.A."/>
            <person name="Darling A.E."/>
            <person name="Facciotti M.T."/>
        </authorList>
    </citation>
    <scope>NUCLEOTIDE SEQUENCE [LARGE SCALE GENOMIC DNA]</scope>
    <source>
        <strain evidence="2">2-9-1</strain>
    </source>
</reference>
<evidence type="ECO:0000256" key="1">
    <source>
        <dbReference type="SAM" id="MobiDB-lite"/>
    </source>
</evidence>